<name>A0A392NPH5_9FABA</name>
<dbReference type="EMBL" id="LXQA010046888">
    <property type="protein sequence ID" value="MCI01713.1"/>
    <property type="molecule type" value="Genomic_DNA"/>
</dbReference>
<protein>
    <submittedName>
        <fullName evidence="2">Uncharacterized protein</fullName>
    </submittedName>
</protein>
<comment type="caution">
    <text evidence="2">The sequence shown here is derived from an EMBL/GenBank/DDBJ whole genome shotgun (WGS) entry which is preliminary data.</text>
</comment>
<organism evidence="2 3">
    <name type="scientific">Trifolium medium</name>
    <dbReference type="NCBI Taxonomy" id="97028"/>
    <lineage>
        <taxon>Eukaryota</taxon>
        <taxon>Viridiplantae</taxon>
        <taxon>Streptophyta</taxon>
        <taxon>Embryophyta</taxon>
        <taxon>Tracheophyta</taxon>
        <taxon>Spermatophyta</taxon>
        <taxon>Magnoliopsida</taxon>
        <taxon>eudicotyledons</taxon>
        <taxon>Gunneridae</taxon>
        <taxon>Pentapetalae</taxon>
        <taxon>rosids</taxon>
        <taxon>fabids</taxon>
        <taxon>Fabales</taxon>
        <taxon>Fabaceae</taxon>
        <taxon>Papilionoideae</taxon>
        <taxon>50 kb inversion clade</taxon>
        <taxon>NPAAA clade</taxon>
        <taxon>Hologalegina</taxon>
        <taxon>IRL clade</taxon>
        <taxon>Trifolieae</taxon>
        <taxon>Trifolium</taxon>
    </lineage>
</organism>
<feature type="region of interest" description="Disordered" evidence="1">
    <location>
        <begin position="1"/>
        <end position="38"/>
    </location>
</feature>
<dbReference type="Proteomes" id="UP000265520">
    <property type="component" value="Unassembled WGS sequence"/>
</dbReference>
<evidence type="ECO:0000313" key="3">
    <source>
        <dbReference type="Proteomes" id="UP000265520"/>
    </source>
</evidence>
<accession>A0A392NPH5</accession>
<reference evidence="2 3" key="1">
    <citation type="journal article" date="2018" name="Front. Plant Sci.">
        <title>Red Clover (Trifolium pratense) and Zigzag Clover (T. medium) - A Picture of Genomic Similarities and Differences.</title>
        <authorList>
            <person name="Dluhosova J."/>
            <person name="Istvanek J."/>
            <person name="Nedelnik J."/>
            <person name="Repkova J."/>
        </authorList>
    </citation>
    <scope>NUCLEOTIDE SEQUENCE [LARGE SCALE GENOMIC DNA]</scope>
    <source>
        <strain evidence="3">cv. 10/8</strain>
        <tissue evidence="2">Leaf</tissue>
    </source>
</reference>
<keyword evidence="3" id="KW-1185">Reference proteome</keyword>
<proteinExistence type="predicted"/>
<evidence type="ECO:0000256" key="1">
    <source>
        <dbReference type="SAM" id="MobiDB-lite"/>
    </source>
</evidence>
<gene>
    <name evidence="2" type="ORF">A2U01_0022740</name>
</gene>
<evidence type="ECO:0000313" key="2">
    <source>
        <dbReference type="EMBL" id="MCI01713.1"/>
    </source>
</evidence>
<feature type="non-terminal residue" evidence="2">
    <location>
        <position position="217"/>
    </location>
</feature>
<feature type="compositionally biased region" description="Basic residues" evidence="1">
    <location>
        <begin position="1"/>
        <end position="21"/>
    </location>
</feature>
<dbReference type="AlphaFoldDB" id="A0A392NPH5"/>
<sequence length="217" mass="23555">MLRKLPRSFHGAKRGKNRRSSSRGGGCRNPASAEPVSDPIQCSDVGVVQTLSMATEPTGCGLEVVLQLQHAEEQKLPSTVLRGSSGLGNLINEGGFIVEECPSDEVNNSQSCDGDPLILREVDEARKLIEIGGELGLKFHDGEGVDIDRMVEMEVRDRAEETKIESMSEILPQCLWGNEDCDWACLPAVGNSGVCLDVIQDQSRVFVVNVYAKCNLP</sequence>